<gene>
    <name evidence="1" type="ORF">NT2_04_03680</name>
</gene>
<sequence length="201" mass="21167">MTTQRFGAELAQRPGATILPFHGKTPRIHDTAFIAPGVRIIGDVEIGPDASIWYNCVLRGDVNRIVIGARSNIQDGTVIHCDGPEAHEPHGFPTTIGDDVLVGHLAMLHGCTLHDRAFVGLSATVMNGCVIESDGMLAAGAMLSPGKTIGARQLWMGRPAKYARDLPDEALVDMQAGVARYVENGRAHLAAIADAGGEAGV</sequence>
<dbReference type="InterPro" id="IPR001451">
    <property type="entry name" value="Hexapep"/>
</dbReference>
<dbReference type="RefSeq" id="WP_021689862.1">
    <property type="nucleotide sequence ID" value="NZ_BASZ01000004.1"/>
</dbReference>
<proteinExistence type="predicted"/>
<dbReference type="Gene3D" id="2.160.10.10">
    <property type="entry name" value="Hexapeptide repeat proteins"/>
    <property type="match status" value="1"/>
</dbReference>
<dbReference type="eggNOG" id="COG0663">
    <property type="taxonomic scope" value="Bacteria"/>
</dbReference>
<name>U2YK88_9SPHN</name>
<evidence type="ECO:0008006" key="3">
    <source>
        <dbReference type="Google" id="ProtNLM"/>
    </source>
</evidence>
<dbReference type="InterPro" id="IPR047324">
    <property type="entry name" value="LbH_gamma_CA-like"/>
</dbReference>
<comment type="caution">
    <text evidence="1">The sequence shown here is derived from an EMBL/GenBank/DDBJ whole genome shotgun (WGS) entry which is preliminary data.</text>
</comment>
<organism evidence="1 2">
    <name type="scientific">Caenibius tardaugens NBRC 16725</name>
    <dbReference type="NCBI Taxonomy" id="1219035"/>
    <lineage>
        <taxon>Bacteria</taxon>
        <taxon>Pseudomonadati</taxon>
        <taxon>Pseudomonadota</taxon>
        <taxon>Alphaproteobacteria</taxon>
        <taxon>Sphingomonadales</taxon>
        <taxon>Erythrobacteraceae</taxon>
        <taxon>Caenibius</taxon>
    </lineage>
</organism>
<dbReference type="InterPro" id="IPR050484">
    <property type="entry name" value="Transf_Hexapept/Carb_Anhydrase"/>
</dbReference>
<accession>U2YK88</accession>
<reference evidence="1 2" key="1">
    <citation type="submission" date="2013-09" db="EMBL/GenBank/DDBJ databases">
        <title>Whole genome shotgun sequence of Novosphingobium tardaugens NBRC 16725.</title>
        <authorList>
            <person name="Isaki S."/>
            <person name="Hosoyama A."/>
            <person name="Tsuchikane K."/>
            <person name="Katsumata H."/>
            <person name="Ando Y."/>
            <person name="Yamazaki S."/>
            <person name="Fujita N."/>
        </authorList>
    </citation>
    <scope>NUCLEOTIDE SEQUENCE [LARGE SCALE GENOMIC DNA]</scope>
    <source>
        <strain evidence="1 2">NBRC 16725</strain>
    </source>
</reference>
<dbReference type="Proteomes" id="UP000016568">
    <property type="component" value="Unassembled WGS sequence"/>
</dbReference>
<evidence type="ECO:0000313" key="2">
    <source>
        <dbReference type="Proteomes" id="UP000016568"/>
    </source>
</evidence>
<dbReference type="InterPro" id="IPR011004">
    <property type="entry name" value="Trimer_LpxA-like_sf"/>
</dbReference>
<dbReference type="Pfam" id="PF00132">
    <property type="entry name" value="Hexapep"/>
    <property type="match status" value="1"/>
</dbReference>
<evidence type="ECO:0000313" key="1">
    <source>
        <dbReference type="EMBL" id="GAD48955.1"/>
    </source>
</evidence>
<protein>
    <recommendedName>
        <fullName evidence="3">Acetyltransferase</fullName>
    </recommendedName>
</protein>
<dbReference type="OrthoDB" id="9803036at2"/>
<dbReference type="PANTHER" id="PTHR13061:SF29">
    <property type="entry name" value="GAMMA CARBONIC ANHYDRASE-LIKE 1, MITOCHONDRIAL-RELATED"/>
    <property type="match status" value="1"/>
</dbReference>
<dbReference type="KEGG" id="ntd:EGO55_08450"/>
<dbReference type="CDD" id="cd04645">
    <property type="entry name" value="LbH_gamma_CA_like"/>
    <property type="match status" value="1"/>
</dbReference>
<dbReference type="SUPFAM" id="SSF51161">
    <property type="entry name" value="Trimeric LpxA-like enzymes"/>
    <property type="match status" value="1"/>
</dbReference>
<keyword evidence="2" id="KW-1185">Reference proteome</keyword>
<dbReference type="PANTHER" id="PTHR13061">
    <property type="entry name" value="DYNACTIN SUBUNIT P25"/>
    <property type="match status" value="1"/>
</dbReference>
<dbReference type="EMBL" id="BASZ01000004">
    <property type="protein sequence ID" value="GAD48955.1"/>
    <property type="molecule type" value="Genomic_DNA"/>
</dbReference>
<dbReference type="AlphaFoldDB" id="U2YK88"/>